<dbReference type="EMBL" id="CAJVPQ010000273">
    <property type="protein sequence ID" value="CAG8465397.1"/>
    <property type="molecule type" value="Genomic_DNA"/>
</dbReference>
<reference evidence="2" key="1">
    <citation type="submission" date="2021-06" db="EMBL/GenBank/DDBJ databases">
        <authorList>
            <person name="Kallberg Y."/>
            <person name="Tangrot J."/>
            <person name="Rosling A."/>
        </authorList>
    </citation>
    <scope>NUCLEOTIDE SEQUENCE</scope>
    <source>
        <strain evidence="2">UK204</strain>
    </source>
</reference>
<dbReference type="OrthoDB" id="2368590at2759"/>
<evidence type="ECO:0000313" key="2">
    <source>
        <dbReference type="EMBL" id="CAG8465397.1"/>
    </source>
</evidence>
<protein>
    <submittedName>
        <fullName evidence="2">2241_t:CDS:1</fullName>
    </submittedName>
</protein>
<feature type="signal peptide" evidence="1">
    <location>
        <begin position="1"/>
        <end position="25"/>
    </location>
</feature>
<comment type="caution">
    <text evidence="2">The sequence shown here is derived from an EMBL/GenBank/DDBJ whole genome shotgun (WGS) entry which is preliminary data.</text>
</comment>
<proteinExistence type="predicted"/>
<gene>
    <name evidence="2" type="ORF">FCALED_LOCUS1951</name>
</gene>
<feature type="chain" id="PRO_5040131095" evidence="1">
    <location>
        <begin position="26"/>
        <end position="103"/>
    </location>
</feature>
<keyword evidence="1" id="KW-0732">Signal</keyword>
<evidence type="ECO:0000313" key="3">
    <source>
        <dbReference type="Proteomes" id="UP000789570"/>
    </source>
</evidence>
<accession>A0A9N8VT32</accession>
<evidence type="ECO:0000256" key="1">
    <source>
        <dbReference type="SAM" id="SignalP"/>
    </source>
</evidence>
<dbReference type="Proteomes" id="UP000789570">
    <property type="component" value="Unassembled WGS sequence"/>
</dbReference>
<keyword evidence="3" id="KW-1185">Reference proteome</keyword>
<name>A0A9N8VT32_9GLOM</name>
<sequence>MKYTFSTLIIVIILSLILGLSWIEADCSIGEGKRDCHSGFSCSSDNDCIFKLCENFVCVRKLSRGCVVGGKKNNCRLGDPCVSSDDCQTPGCAENDSGTTVCV</sequence>
<dbReference type="AlphaFoldDB" id="A0A9N8VT32"/>
<organism evidence="2 3">
    <name type="scientific">Funneliformis caledonium</name>
    <dbReference type="NCBI Taxonomy" id="1117310"/>
    <lineage>
        <taxon>Eukaryota</taxon>
        <taxon>Fungi</taxon>
        <taxon>Fungi incertae sedis</taxon>
        <taxon>Mucoromycota</taxon>
        <taxon>Glomeromycotina</taxon>
        <taxon>Glomeromycetes</taxon>
        <taxon>Glomerales</taxon>
        <taxon>Glomeraceae</taxon>
        <taxon>Funneliformis</taxon>
    </lineage>
</organism>